<dbReference type="AlphaFoldDB" id="A0A9D3AZB6"/>
<evidence type="ECO:0000256" key="2">
    <source>
        <dbReference type="ARBA" id="ARBA00022603"/>
    </source>
</evidence>
<dbReference type="SUPFAM" id="SSF75217">
    <property type="entry name" value="alpha/beta knot"/>
    <property type="match status" value="1"/>
</dbReference>
<dbReference type="Gene3D" id="3.40.1280.10">
    <property type="match status" value="1"/>
</dbReference>
<dbReference type="GO" id="GO:0003723">
    <property type="term" value="F:RNA binding"/>
    <property type="evidence" value="ECO:0007669"/>
    <property type="project" value="InterPro"/>
</dbReference>
<dbReference type="GO" id="GO:0006396">
    <property type="term" value="P:RNA processing"/>
    <property type="evidence" value="ECO:0007669"/>
    <property type="project" value="InterPro"/>
</dbReference>
<dbReference type="SUPFAM" id="SSF55315">
    <property type="entry name" value="L30e-like"/>
    <property type="match status" value="1"/>
</dbReference>
<evidence type="ECO:0000313" key="6">
    <source>
        <dbReference type="Proteomes" id="UP000798488"/>
    </source>
</evidence>
<dbReference type="InterPro" id="IPR001537">
    <property type="entry name" value="SpoU_MeTrfase"/>
</dbReference>
<keyword evidence="6" id="KW-1185">Reference proteome</keyword>
<evidence type="ECO:0000313" key="5">
    <source>
        <dbReference type="EMBL" id="KAF1085663.1"/>
    </source>
</evidence>
<dbReference type="SMART" id="SM00967">
    <property type="entry name" value="SpoU_sub_bind"/>
    <property type="match status" value="1"/>
</dbReference>
<dbReference type="PANTHER" id="PTHR43191:SF2">
    <property type="entry name" value="RRNA METHYLTRANSFERASE 3, MITOCHONDRIAL"/>
    <property type="match status" value="1"/>
</dbReference>
<dbReference type="InterPro" id="IPR051259">
    <property type="entry name" value="rRNA_Methyltransferase"/>
</dbReference>
<dbReference type="InterPro" id="IPR053888">
    <property type="entry name" value="MRM3-like_sub_bind"/>
</dbReference>
<reference evidence="5" key="1">
    <citation type="submission" date="2016-02" db="EMBL/GenBank/DDBJ databases">
        <title>Draft Genome Sequence of Sporotomaculum syntrophicum Strain FB, a Syntrophic Benzoate Degrader.</title>
        <authorList>
            <person name="Nobu M.K."/>
            <person name="Narihiro T."/>
            <person name="Qiu Y.-L."/>
            <person name="Ohashi A."/>
            <person name="Liu W.-T."/>
            <person name="Yuji S."/>
        </authorList>
    </citation>
    <scope>NUCLEOTIDE SEQUENCE</scope>
    <source>
        <strain evidence="5">FB</strain>
    </source>
</reference>
<organism evidence="5 6">
    <name type="scientific">Sporotomaculum syntrophicum</name>
    <dbReference type="NCBI Taxonomy" id="182264"/>
    <lineage>
        <taxon>Bacteria</taxon>
        <taxon>Bacillati</taxon>
        <taxon>Bacillota</taxon>
        <taxon>Clostridia</taxon>
        <taxon>Eubacteriales</taxon>
        <taxon>Desulfallaceae</taxon>
        <taxon>Sporotomaculum</taxon>
    </lineage>
</organism>
<dbReference type="GO" id="GO:0008173">
    <property type="term" value="F:RNA methyltransferase activity"/>
    <property type="evidence" value="ECO:0007669"/>
    <property type="project" value="InterPro"/>
</dbReference>
<dbReference type="RefSeq" id="WP_161822101.1">
    <property type="nucleotide sequence ID" value="NZ_LSRS01000003.1"/>
</dbReference>
<evidence type="ECO:0000259" key="4">
    <source>
        <dbReference type="SMART" id="SM00967"/>
    </source>
</evidence>
<dbReference type="InterPro" id="IPR029064">
    <property type="entry name" value="Ribosomal_eL30-like_sf"/>
</dbReference>
<dbReference type="EMBL" id="LSRS01000003">
    <property type="protein sequence ID" value="KAF1085663.1"/>
    <property type="molecule type" value="Genomic_DNA"/>
</dbReference>
<name>A0A9D3AZB6_9FIRM</name>
<dbReference type="InterPro" id="IPR013123">
    <property type="entry name" value="SpoU_subst-bd"/>
</dbReference>
<proteinExistence type="inferred from homology"/>
<comment type="caution">
    <text evidence="5">The sequence shown here is derived from an EMBL/GenBank/DDBJ whole genome shotgun (WGS) entry which is preliminary data.</text>
</comment>
<dbReference type="EC" id="2.1.1.185" evidence="5"/>
<dbReference type="InterPro" id="IPR029026">
    <property type="entry name" value="tRNA_m1G_MTases_N"/>
</dbReference>
<keyword evidence="3 5" id="KW-0808">Transferase</keyword>
<feature type="domain" description="RNA 2-O ribose methyltransferase substrate binding" evidence="4">
    <location>
        <begin position="29"/>
        <end position="105"/>
    </location>
</feature>
<dbReference type="CDD" id="cd18095">
    <property type="entry name" value="SpoU-like_rRNA-MTase"/>
    <property type="match status" value="1"/>
</dbReference>
<evidence type="ECO:0000256" key="1">
    <source>
        <dbReference type="ARBA" id="ARBA00007228"/>
    </source>
</evidence>
<dbReference type="InterPro" id="IPR029028">
    <property type="entry name" value="Alpha/beta_knot_MTases"/>
</dbReference>
<dbReference type="PANTHER" id="PTHR43191">
    <property type="entry name" value="RRNA METHYLTRANSFERASE 3"/>
    <property type="match status" value="1"/>
</dbReference>
<dbReference type="OrthoDB" id="9794400at2"/>
<keyword evidence="2 5" id="KW-0489">Methyltransferase</keyword>
<protein>
    <submittedName>
        <fullName evidence="5">23S rRNA (Guanosine-2'-O-)-methyltransferase RlmB</fullName>
        <ecNumber evidence="5">2.1.1.185</ecNumber>
    </submittedName>
</protein>
<accession>A0A9D3AZB6</accession>
<sequence>MLQSKHNLHIKYVRRLAQRKFRERERKFIIEGVRFLEEALKVNWPLELVMHTPGIAVQYRAGQLLEILARRCVPLLTVDDSLFQKLADTESPQGMLAVARVPEELEADPRIWAAQGRDLMVLVDGIRDPGNLGTVIRCADAAGAGGVLLLKGSVDPYNPKTLRSTMGSIFHVPLISVGESDRLLLQIPEAGWRLVVGEPGAGKLIHQCDLTGRVVLAVGSEADGVSGAVRQAACEKVRIPMPGRAESLNAGVAAGIMLYEAVRQRTL</sequence>
<dbReference type="Proteomes" id="UP000798488">
    <property type="component" value="Unassembled WGS sequence"/>
</dbReference>
<comment type="similarity">
    <text evidence="1">Belongs to the class IV-like SAM-binding methyltransferase superfamily. RNA methyltransferase TrmH family.</text>
</comment>
<gene>
    <name evidence="5" type="primary">rlmB</name>
    <name evidence="5" type="ORF">SPSYN_01806</name>
</gene>
<dbReference type="Pfam" id="PF00588">
    <property type="entry name" value="SpoU_methylase"/>
    <property type="match status" value="1"/>
</dbReference>
<dbReference type="Pfam" id="PF22435">
    <property type="entry name" value="MRM3-like_sub_bind"/>
    <property type="match status" value="1"/>
</dbReference>
<evidence type="ECO:0000256" key="3">
    <source>
        <dbReference type="ARBA" id="ARBA00022679"/>
    </source>
</evidence>
<dbReference type="GO" id="GO:0032259">
    <property type="term" value="P:methylation"/>
    <property type="evidence" value="ECO:0007669"/>
    <property type="project" value="UniProtKB-KW"/>
</dbReference>
<dbReference type="GO" id="GO:0005737">
    <property type="term" value="C:cytoplasm"/>
    <property type="evidence" value="ECO:0007669"/>
    <property type="project" value="UniProtKB-ARBA"/>
</dbReference>
<dbReference type="Gene3D" id="3.30.1330.30">
    <property type="match status" value="1"/>
</dbReference>